<dbReference type="GO" id="GO:0043130">
    <property type="term" value="F:ubiquitin binding"/>
    <property type="evidence" value="ECO:0007669"/>
    <property type="project" value="TreeGrafter"/>
</dbReference>
<organism evidence="3 4">
    <name type="scientific">Triticum turgidum subsp. durum</name>
    <name type="common">Durum wheat</name>
    <name type="synonym">Triticum durum</name>
    <dbReference type="NCBI Taxonomy" id="4567"/>
    <lineage>
        <taxon>Eukaryota</taxon>
        <taxon>Viridiplantae</taxon>
        <taxon>Streptophyta</taxon>
        <taxon>Embryophyta</taxon>
        <taxon>Tracheophyta</taxon>
        <taxon>Spermatophyta</taxon>
        <taxon>Magnoliopsida</taxon>
        <taxon>Liliopsida</taxon>
        <taxon>Poales</taxon>
        <taxon>Poaceae</taxon>
        <taxon>BOP clade</taxon>
        <taxon>Pooideae</taxon>
        <taxon>Triticodae</taxon>
        <taxon>Triticeae</taxon>
        <taxon>Triticinae</taxon>
        <taxon>Triticum</taxon>
    </lineage>
</organism>
<evidence type="ECO:0000313" key="3">
    <source>
        <dbReference type="EMBL" id="VAI54265.1"/>
    </source>
</evidence>
<evidence type="ECO:0000313" key="4">
    <source>
        <dbReference type="Proteomes" id="UP000324705"/>
    </source>
</evidence>
<dbReference type="InterPro" id="IPR019400">
    <property type="entry name" value="Peptidase_C65_otubain"/>
</dbReference>
<dbReference type="InterPro" id="IPR003323">
    <property type="entry name" value="OTU_dom"/>
</dbReference>
<dbReference type="GO" id="GO:0005634">
    <property type="term" value="C:nucleus"/>
    <property type="evidence" value="ECO:0007669"/>
    <property type="project" value="TreeGrafter"/>
</dbReference>
<dbReference type="SUPFAM" id="SSF54001">
    <property type="entry name" value="Cysteine proteinases"/>
    <property type="match status" value="1"/>
</dbReference>
<gene>
    <name evidence="3" type="ORF">TRITD_6Bv1G027780</name>
</gene>
<name>A0A9R0YF36_TRITD</name>
<dbReference type="Gene3D" id="1.20.1300.20">
    <property type="entry name" value="Peptidase C65 Otubain, subdomain 2"/>
    <property type="match status" value="1"/>
</dbReference>
<feature type="domain" description="OTU" evidence="2">
    <location>
        <begin position="266"/>
        <end position="465"/>
    </location>
</feature>
<dbReference type="GO" id="GO:0071108">
    <property type="term" value="P:protein K48-linked deubiquitination"/>
    <property type="evidence" value="ECO:0007669"/>
    <property type="project" value="TreeGrafter"/>
</dbReference>
<dbReference type="OMA" id="EGKQIYS"/>
<dbReference type="PANTHER" id="PTHR12931">
    <property type="entry name" value="UBIQUITIN THIOLESTERASE PROTEIN OTUB"/>
    <property type="match status" value="1"/>
</dbReference>
<evidence type="ECO:0000259" key="2">
    <source>
        <dbReference type="PROSITE" id="PS50802"/>
    </source>
</evidence>
<feature type="compositionally biased region" description="Gly residues" evidence="1">
    <location>
        <begin position="107"/>
        <end position="120"/>
    </location>
</feature>
<dbReference type="PANTHER" id="PTHR12931:SF35">
    <property type="entry name" value="OTU DOMAIN-CONTAINING PROTEIN"/>
    <property type="match status" value="1"/>
</dbReference>
<reference evidence="3 4" key="1">
    <citation type="submission" date="2017-09" db="EMBL/GenBank/DDBJ databases">
        <authorList>
            <consortium name="International Durum Wheat Genome Sequencing Consortium (IDWGSC)"/>
            <person name="Milanesi L."/>
        </authorList>
    </citation>
    <scope>NUCLEOTIDE SEQUENCE [LARGE SCALE GENOMIC DNA]</scope>
    <source>
        <strain evidence="4">cv. Svevo</strain>
    </source>
</reference>
<feature type="compositionally biased region" description="Basic and acidic residues" evidence="1">
    <location>
        <begin position="121"/>
        <end position="130"/>
    </location>
</feature>
<feature type="region of interest" description="Disordered" evidence="1">
    <location>
        <begin position="465"/>
        <end position="507"/>
    </location>
</feature>
<keyword evidence="4" id="KW-1185">Reference proteome</keyword>
<feature type="region of interest" description="Disordered" evidence="1">
    <location>
        <begin position="1"/>
        <end position="164"/>
    </location>
</feature>
<dbReference type="InterPro" id="IPR042467">
    <property type="entry name" value="Peptidase_C65_otubain_sub2"/>
</dbReference>
<accession>A0A9R0YF36</accession>
<feature type="compositionally biased region" description="Basic and acidic residues" evidence="1">
    <location>
        <begin position="13"/>
        <end position="25"/>
    </location>
</feature>
<dbReference type="Pfam" id="PF10275">
    <property type="entry name" value="Peptidase_C65"/>
    <property type="match status" value="1"/>
</dbReference>
<evidence type="ECO:0000256" key="1">
    <source>
        <dbReference type="SAM" id="MobiDB-lite"/>
    </source>
</evidence>
<dbReference type="Gramene" id="TRITD6Bv1G027780.1">
    <property type="protein sequence ID" value="TRITD6Bv1G027780.1"/>
    <property type="gene ID" value="TRITD6Bv1G027780"/>
</dbReference>
<protein>
    <recommendedName>
        <fullName evidence="2">OTU domain-containing protein</fullName>
    </recommendedName>
</protein>
<dbReference type="GO" id="GO:0004843">
    <property type="term" value="F:cysteine-type deubiquitinase activity"/>
    <property type="evidence" value="ECO:0007669"/>
    <property type="project" value="TreeGrafter"/>
</dbReference>
<sequence>MEPSGSGAAQPGEDDHGQEPAHDRPCASNGVPSAAAAAPPPPRATPLRLEQAGGGADGSSSAAAGGDLKGEGALPPKVIPSPPCSAGSGGSSAPSLDHATALRAGAFGVGGADPRGGQRGRAGDVERPRGGGDVGGAPRGGASVRPQAGVQAAVGKENRPWGQQFNSLRAGEAMHRKEQEKLSQVKAVVKVRPKQDKLFSKKGAKLDKLLLVKGKSIPSRLKSKIFRGKGRGICPEHVKHQTLRISEVRRHYKLTYDEANHLHAYSECRPVIGDGECFYRSFIFSYLEQVIDRQDTHEEHRLLRRVSTQRANLQWDSEFSRSRRAFKELIENVMKWKSRESTSSRRKEKLLKFFSTYDTTQDIFVFLRLLVAIQICSHREVYEPIIQGPGGNYSLEVWCLQHVIPARVYADHVMMVALARALEVPLRVESLQRGYAPDIYTGPGVPRPSVTLLYTGDHYDIIYPRAPSAESSSHRASQGEHPGDQSSSHQASQRKHPGDQSSSQRTF</sequence>
<dbReference type="Proteomes" id="UP000324705">
    <property type="component" value="Chromosome 6B"/>
</dbReference>
<dbReference type="EMBL" id="LT934122">
    <property type="protein sequence ID" value="VAI54265.1"/>
    <property type="molecule type" value="Genomic_DNA"/>
</dbReference>
<dbReference type="InterPro" id="IPR038765">
    <property type="entry name" value="Papain-like_cys_pep_sf"/>
</dbReference>
<dbReference type="PROSITE" id="PS50802">
    <property type="entry name" value="OTU"/>
    <property type="match status" value="1"/>
</dbReference>
<dbReference type="AlphaFoldDB" id="A0A9R0YF36"/>
<dbReference type="CDD" id="cd22749">
    <property type="entry name" value="Otubain_C65"/>
    <property type="match status" value="1"/>
</dbReference>
<proteinExistence type="predicted"/>